<gene>
    <name evidence="2" type="ORF">SDC9_156001</name>
</gene>
<protein>
    <submittedName>
        <fullName evidence="2">Uncharacterized protein</fullName>
    </submittedName>
</protein>
<dbReference type="AlphaFoldDB" id="A0A645F522"/>
<organism evidence="2">
    <name type="scientific">bioreactor metagenome</name>
    <dbReference type="NCBI Taxonomy" id="1076179"/>
    <lineage>
        <taxon>unclassified sequences</taxon>
        <taxon>metagenomes</taxon>
        <taxon>ecological metagenomes</taxon>
    </lineage>
</organism>
<evidence type="ECO:0000313" key="2">
    <source>
        <dbReference type="EMBL" id="MPN08716.1"/>
    </source>
</evidence>
<proteinExistence type="predicted"/>
<reference evidence="2" key="1">
    <citation type="submission" date="2019-08" db="EMBL/GenBank/DDBJ databases">
        <authorList>
            <person name="Kucharzyk K."/>
            <person name="Murdoch R.W."/>
            <person name="Higgins S."/>
            <person name="Loffler F."/>
        </authorList>
    </citation>
    <scope>NUCLEOTIDE SEQUENCE</scope>
</reference>
<feature type="region of interest" description="Disordered" evidence="1">
    <location>
        <begin position="119"/>
        <end position="139"/>
    </location>
</feature>
<feature type="compositionally biased region" description="Low complexity" evidence="1">
    <location>
        <begin position="119"/>
        <end position="136"/>
    </location>
</feature>
<accession>A0A645F522</accession>
<comment type="caution">
    <text evidence="2">The sequence shown here is derived from an EMBL/GenBank/DDBJ whole genome shotgun (WGS) entry which is preliminary data.</text>
</comment>
<sequence length="166" mass="19545">MSRYSHRRLHPCRRRQWCCGLPVVSGFFVLLFHSRCNGRCQPIHHDHGQRYPHAEGRHVRVLLRFARSGSDSNCPARSSRYEDRYFHLPLLRTNKNQVLGWFSWQRIQSLPCLQRSWNRVPAQQSSRQPSSDPPVRMMHGSEHHGYPYHHCRFAGSGVDWVSCCRA</sequence>
<name>A0A645F522_9ZZZZ</name>
<dbReference type="EMBL" id="VSSQ01054801">
    <property type="protein sequence ID" value="MPN08716.1"/>
    <property type="molecule type" value="Genomic_DNA"/>
</dbReference>
<evidence type="ECO:0000256" key="1">
    <source>
        <dbReference type="SAM" id="MobiDB-lite"/>
    </source>
</evidence>